<dbReference type="AlphaFoldDB" id="A0A0G0K259"/>
<dbReference type="InterPro" id="IPR004101">
    <property type="entry name" value="Mur_ligase_C"/>
</dbReference>
<keyword evidence="6" id="KW-0133">Cell shape</keyword>
<dbReference type="InterPro" id="IPR036615">
    <property type="entry name" value="Mur_ligase_C_dom_sf"/>
</dbReference>
<protein>
    <recommendedName>
        <fullName evidence="6">UDP-N-acetylmuramoyl-tripeptide--D-alanyl-D-alanine ligase</fullName>
        <ecNumber evidence="6">6.3.2.10</ecNumber>
    </recommendedName>
</protein>
<keyword evidence="1 9" id="KW-0436">Ligase</keyword>
<dbReference type="GO" id="GO:0071555">
    <property type="term" value="P:cell wall organization"/>
    <property type="evidence" value="ECO:0007669"/>
    <property type="project" value="UniProtKB-KW"/>
</dbReference>
<dbReference type="GO" id="GO:0047480">
    <property type="term" value="F:UDP-N-acetylmuramoyl-tripeptide-D-alanyl-D-alanine ligase activity"/>
    <property type="evidence" value="ECO:0007669"/>
    <property type="project" value="UniProtKB-EC"/>
</dbReference>
<dbReference type="GO" id="GO:0005737">
    <property type="term" value="C:cytoplasm"/>
    <property type="evidence" value="ECO:0007669"/>
    <property type="project" value="UniProtKB-SubCell"/>
</dbReference>
<comment type="catalytic activity">
    <reaction evidence="6">
        <text>D-alanyl-D-alanine + UDP-N-acetyl-alpha-D-muramoyl-L-alanyl-gamma-D-glutamyl-meso-2,6-diaminopimelate + ATP = UDP-N-acetyl-alpha-D-muramoyl-L-alanyl-gamma-D-glutamyl-meso-2,6-diaminopimeloyl-D-alanyl-D-alanine + ADP + phosphate + H(+)</text>
        <dbReference type="Rhea" id="RHEA:28374"/>
        <dbReference type="ChEBI" id="CHEBI:15378"/>
        <dbReference type="ChEBI" id="CHEBI:30616"/>
        <dbReference type="ChEBI" id="CHEBI:43474"/>
        <dbReference type="ChEBI" id="CHEBI:57822"/>
        <dbReference type="ChEBI" id="CHEBI:61386"/>
        <dbReference type="ChEBI" id="CHEBI:83905"/>
        <dbReference type="ChEBI" id="CHEBI:456216"/>
        <dbReference type="EC" id="6.3.2.10"/>
    </reaction>
</comment>
<dbReference type="UniPathway" id="UPA00219"/>
<organism evidence="9 10">
    <name type="scientific">Candidatus Woesebacteria bacterium GW2011_GWB1_38_5</name>
    <dbReference type="NCBI Taxonomy" id="1618568"/>
    <lineage>
        <taxon>Bacteria</taxon>
        <taxon>Candidatus Woeseibacteriota</taxon>
    </lineage>
</organism>
<dbReference type="Gene3D" id="3.40.1190.10">
    <property type="entry name" value="Mur-like, catalytic domain"/>
    <property type="match status" value="1"/>
</dbReference>
<keyword evidence="6" id="KW-0573">Peptidoglycan synthesis</keyword>
<dbReference type="Pfam" id="PF02875">
    <property type="entry name" value="Mur_ligase_C"/>
    <property type="match status" value="1"/>
</dbReference>
<dbReference type="Proteomes" id="UP000034738">
    <property type="component" value="Unassembled WGS sequence"/>
</dbReference>
<dbReference type="GO" id="GO:0009252">
    <property type="term" value="P:peptidoglycan biosynthetic process"/>
    <property type="evidence" value="ECO:0007669"/>
    <property type="project" value="UniProtKB-UniPathway"/>
</dbReference>
<dbReference type="PATRIC" id="fig|1618568.3.peg.659"/>
<dbReference type="GO" id="GO:0051301">
    <property type="term" value="P:cell division"/>
    <property type="evidence" value="ECO:0007669"/>
    <property type="project" value="UniProtKB-KW"/>
</dbReference>
<evidence type="ECO:0000256" key="6">
    <source>
        <dbReference type="RuleBase" id="RU004136"/>
    </source>
</evidence>
<accession>A0A0G0K259</accession>
<comment type="caution">
    <text evidence="9">The sequence shown here is derived from an EMBL/GenBank/DDBJ whole genome shotgun (WGS) entry which is preliminary data.</text>
</comment>
<name>A0A0G0K259_9BACT</name>
<evidence type="ECO:0000259" key="7">
    <source>
        <dbReference type="Pfam" id="PF02875"/>
    </source>
</evidence>
<dbReference type="Pfam" id="PF08245">
    <property type="entry name" value="Mur_ligase_M"/>
    <property type="match status" value="1"/>
</dbReference>
<evidence type="ECO:0000256" key="3">
    <source>
        <dbReference type="ARBA" id="ARBA00022741"/>
    </source>
</evidence>
<dbReference type="InterPro" id="IPR036565">
    <property type="entry name" value="Mur-like_cat_sf"/>
</dbReference>
<keyword evidence="4" id="KW-0067">ATP-binding</keyword>
<evidence type="ECO:0000313" key="9">
    <source>
        <dbReference type="EMBL" id="KKQ73803.1"/>
    </source>
</evidence>
<keyword evidence="3" id="KW-0547">Nucleotide-binding</keyword>
<comment type="subcellular location">
    <subcellularLocation>
        <location evidence="6">Cytoplasm</location>
    </subcellularLocation>
</comment>
<dbReference type="InterPro" id="IPR005863">
    <property type="entry name" value="UDP-N-AcMur_synth"/>
</dbReference>
<comment type="function">
    <text evidence="6">Involved in cell wall formation. Catalyzes the final step in the synthesis of UDP-N-acetylmuramoyl-pentapeptide, the precursor of murein.</text>
</comment>
<dbReference type="GO" id="GO:0008360">
    <property type="term" value="P:regulation of cell shape"/>
    <property type="evidence" value="ECO:0007669"/>
    <property type="project" value="UniProtKB-KW"/>
</dbReference>
<dbReference type="NCBIfam" id="TIGR01143">
    <property type="entry name" value="murF"/>
    <property type="match status" value="1"/>
</dbReference>
<dbReference type="InterPro" id="IPR013221">
    <property type="entry name" value="Mur_ligase_cen"/>
</dbReference>
<evidence type="ECO:0000256" key="2">
    <source>
        <dbReference type="ARBA" id="ARBA00022618"/>
    </source>
</evidence>
<sequence>MRLNNINSGLIKILVGSNLPDVHYMKDLKARSFGDRCVHVYKTFVIHPIKRRLAKYYLSILRKCFDIKVIGITGSAGKTSTKEMLSSILSLKGETIYSYANIDPVYNIPTTILKCRPSTKYLVLEMGVEYPGEMDFYLWLAKPNIAVITNINPTHLTYFKSVDNVYKEKVKLALFMEENDRVVLNREDTYLKKTIKDTRGMVTYFGKGTNVYSDKYRIKRSGSIYTLHINGKRVAVNLPIIGRHFVNNSLAAAAVAYDLGISPTDIKKGLENFIPLEHRMNIIELENNRVIIDDTYNNNPKAARETLKSFNETSKVYKNYKKGIVFGDMLELGEDSEKYHQEIGRVISGMDIGFIICVGKESNIIIEIVKKNNNFVKTYGAKDKNEAYLLLKSLLSENTLVLLKGSRSIGLDDVVEKLSQ</sequence>
<proteinExistence type="predicted"/>
<keyword evidence="5 6" id="KW-0131">Cell cycle</keyword>
<comment type="pathway">
    <text evidence="6">Cell wall biogenesis; peptidoglycan biosynthesis.</text>
</comment>
<dbReference type="GO" id="GO:0008766">
    <property type="term" value="F:UDP-N-acetylmuramoylalanyl-D-glutamyl-2,6-diaminopimelate-D-alanyl-D-alanine ligase activity"/>
    <property type="evidence" value="ECO:0007669"/>
    <property type="project" value="RHEA"/>
</dbReference>
<dbReference type="EC" id="6.3.2.10" evidence="6"/>
<evidence type="ECO:0000256" key="5">
    <source>
        <dbReference type="ARBA" id="ARBA00023306"/>
    </source>
</evidence>
<evidence type="ECO:0000256" key="1">
    <source>
        <dbReference type="ARBA" id="ARBA00022598"/>
    </source>
</evidence>
<gene>
    <name evidence="9" type="ORF">US95_C0045G0002</name>
</gene>
<dbReference type="PANTHER" id="PTHR43024">
    <property type="entry name" value="UDP-N-ACETYLMURAMOYL-TRIPEPTIDE--D-ALANYL-D-ALANINE LIGASE"/>
    <property type="match status" value="1"/>
</dbReference>
<dbReference type="EMBL" id="LBUY01000045">
    <property type="protein sequence ID" value="KKQ73803.1"/>
    <property type="molecule type" value="Genomic_DNA"/>
</dbReference>
<dbReference type="PANTHER" id="PTHR43024:SF1">
    <property type="entry name" value="UDP-N-ACETYLMURAMOYL-TRIPEPTIDE--D-ALANYL-D-ALANINE LIGASE"/>
    <property type="match status" value="1"/>
</dbReference>
<dbReference type="InterPro" id="IPR051046">
    <property type="entry name" value="MurCDEF_CellWall_CoF430Synth"/>
</dbReference>
<dbReference type="GO" id="GO:0005524">
    <property type="term" value="F:ATP binding"/>
    <property type="evidence" value="ECO:0007669"/>
    <property type="project" value="UniProtKB-KW"/>
</dbReference>
<evidence type="ECO:0000256" key="4">
    <source>
        <dbReference type="ARBA" id="ARBA00022840"/>
    </source>
</evidence>
<evidence type="ECO:0000259" key="8">
    <source>
        <dbReference type="Pfam" id="PF08245"/>
    </source>
</evidence>
<evidence type="ECO:0000313" key="10">
    <source>
        <dbReference type="Proteomes" id="UP000034738"/>
    </source>
</evidence>
<dbReference type="SUPFAM" id="SSF53244">
    <property type="entry name" value="MurD-like peptide ligases, peptide-binding domain"/>
    <property type="match status" value="1"/>
</dbReference>
<feature type="domain" description="Mur ligase C-terminal" evidence="7">
    <location>
        <begin position="278"/>
        <end position="407"/>
    </location>
</feature>
<keyword evidence="6" id="KW-0961">Cell wall biogenesis/degradation</keyword>
<feature type="domain" description="Mur ligase central" evidence="8">
    <location>
        <begin position="72"/>
        <end position="256"/>
    </location>
</feature>
<dbReference type="Gene3D" id="3.90.190.20">
    <property type="entry name" value="Mur ligase, C-terminal domain"/>
    <property type="match status" value="1"/>
</dbReference>
<reference evidence="9 10" key="1">
    <citation type="journal article" date="2015" name="Nature">
        <title>rRNA introns, odd ribosomes, and small enigmatic genomes across a large radiation of phyla.</title>
        <authorList>
            <person name="Brown C.T."/>
            <person name="Hug L.A."/>
            <person name="Thomas B.C."/>
            <person name="Sharon I."/>
            <person name="Castelle C.J."/>
            <person name="Singh A."/>
            <person name="Wilkins M.J."/>
            <person name="Williams K.H."/>
            <person name="Banfield J.F."/>
        </authorList>
    </citation>
    <scope>NUCLEOTIDE SEQUENCE [LARGE SCALE GENOMIC DNA]</scope>
</reference>
<dbReference type="SUPFAM" id="SSF53623">
    <property type="entry name" value="MurD-like peptide ligases, catalytic domain"/>
    <property type="match status" value="1"/>
</dbReference>
<keyword evidence="2 6" id="KW-0132">Cell division</keyword>